<keyword evidence="3" id="KW-1185">Reference proteome</keyword>
<reference evidence="2" key="2">
    <citation type="submission" date="2019-01" db="UniProtKB">
        <authorList>
            <consortium name="EnsemblPlants"/>
        </authorList>
    </citation>
    <scope>IDENTIFICATION</scope>
    <source>
        <strain evidence="2">cv. Heinz 1706</strain>
    </source>
</reference>
<organism evidence="2">
    <name type="scientific">Solanum lycopersicum</name>
    <name type="common">Tomato</name>
    <name type="synonym">Lycopersicon esculentum</name>
    <dbReference type="NCBI Taxonomy" id="4081"/>
    <lineage>
        <taxon>Eukaryota</taxon>
        <taxon>Viridiplantae</taxon>
        <taxon>Streptophyta</taxon>
        <taxon>Embryophyta</taxon>
        <taxon>Tracheophyta</taxon>
        <taxon>Spermatophyta</taxon>
        <taxon>Magnoliopsida</taxon>
        <taxon>eudicotyledons</taxon>
        <taxon>Gunneridae</taxon>
        <taxon>Pentapetalae</taxon>
        <taxon>asterids</taxon>
        <taxon>lamiids</taxon>
        <taxon>Solanales</taxon>
        <taxon>Solanaceae</taxon>
        <taxon>Solanoideae</taxon>
        <taxon>Solaneae</taxon>
        <taxon>Solanum</taxon>
        <taxon>Solanum subgen. Lycopersicon</taxon>
    </lineage>
</organism>
<protein>
    <submittedName>
        <fullName evidence="2">Uncharacterized protein</fullName>
    </submittedName>
</protein>
<accession>A0A3Q7JBD8</accession>
<feature type="transmembrane region" description="Helical" evidence="1">
    <location>
        <begin position="60"/>
        <end position="79"/>
    </location>
</feature>
<dbReference type="Gramene" id="Solyc12g049617.1.1">
    <property type="protein sequence ID" value="Solyc12g049617.1.1"/>
    <property type="gene ID" value="Solyc12g049617.1"/>
</dbReference>
<dbReference type="EnsemblPlants" id="Solyc12g049617.1.1">
    <property type="protein sequence ID" value="Solyc12g049617.1.1"/>
    <property type="gene ID" value="Solyc12g049617.1"/>
</dbReference>
<keyword evidence="1" id="KW-1133">Transmembrane helix</keyword>
<dbReference type="PANTHER" id="PTHR48044">
    <property type="entry name" value="GLYCOSYLTRANSFERASE"/>
    <property type="match status" value="1"/>
</dbReference>
<dbReference type="InParanoid" id="A0A3Q7JBD8"/>
<dbReference type="AlphaFoldDB" id="A0A3Q7JBD8"/>
<reference evidence="2" key="1">
    <citation type="journal article" date="2012" name="Nature">
        <title>The tomato genome sequence provides insights into fleshy fruit evolution.</title>
        <authorList>
            <consortium name="Tomato Genome Consortium"/>
        </authorList>
    </citation>
    <scope>NUCLEOTIDE SEQUENCE [LARGE SCALE GENOMIC DNA]</scope>
    <source>
        <strain evidence="2">cv. Heinz 1706</strain>
    </source>
</reference>
<dbReference type="STRING" id="4081.A0A3Q7JBD8"/>
<dbReference type="GO" id="GO:0008194">
    <property type="term" value="F:UDP-glycosyltransferase activity"/>
    <property type="evidence" value="ECO:0007669"/>
    <property type="project" value="UniProtKB-ARBA"/>
</dbReference>
<evidence type="ECO:0000256" key="1">
    <source>
        <dbReference type="SAM" id="Phobius"/>
    </source>
</evidence>
<evidence type="ECO:0000313" key="3">
    <source>
        <dbReference type="Proteomes" id="UP000004994"/>
    </source>
</evidence>
<evidence type="ECO:0000313" key="2">
    <source>
        <dbReference type="EnsemblPlants" id="Solyc12g049617.1.1"/>
    </source>
</evidence>
<proteinExistence type="predicted"/>
<keyword evidence="1" id="KW-0472">Membrane</keyword>
<dbReference type="Proteomes" id="UP000004994">
    <property type="component" value="Chromosome 12"/>
</dbReference>
<dbReference type="Gene3D" id="3.40.50.2000">
    <property type="entry name" value="Glycogen Phosphorylase B"/>
    <property type="match status" value="1"/>
</dbReference>
<name>A0A3Q7JBD8_SOLLC</name>
<dbReference type="SUPFAM" id="SSF53756">
    <property type="entry name" value="UDP-Glycosyltransferase/glycogen phosphorylase"/>
    <property type="match status" value="1"/>
</dbReference>
<sequence length="128" mass="14734">MGVPIAAWITHSDQSMTAFLVTEMLKVGLIVREWQKREEMVTASTMRNVVRKLMTSQDRVVNYVLDLCIYLLYVCIIYAKFDVGRKLQESSVVLRRAREKRSVSMLHQTDGEFIHYAECGEEADDITG</sequence>
<dbReference type="GO" id="GO:1901135">
    <property type="term" value="P:carbohydrate derivative metabolic process"/>
    <property type="evidence" value="ECO:0007669"/>
    <property type="project" value="UniProtKB-ARBA"/>
</dbReference>
<keyword evidence="1" id="KW-0812">Transmembrane</keyword>
<dbReference type="PANTHER" id="PTHR48044:SF48">
    <property type="entry name" value="GLYCOSYLTRANSFERASE"/>
    <property type="match status" value="1"/>
</dbReference>